<sequence length="148" mass="17201">MIKFTLLVWLLMFYHPSLDLAYIRSNYKVAVSDKDACEGMITELKKDNLNNVGLAYLGGFQAIWAHHTFNPITKLSTFNRGKANINKAILTDKNNIETRFIRLSIQKNCPRFLGYYKNIREDEAYLRKHVDGVSDRDLKNMIKSILKK</sequence>
<protein>
    <submittedName>
        <fullName evidence="1">Uncharacterized protein</fullName>
    </submittedName>
</protein>
<dbReference type="STRING" id="414048.SAMN04489864_102352"/>
<accession>A0A1I2UU03</accession>
<proteinExistence type="predicted"/>
<dbReference type="OrthoDB" id="663842at2"/>
<dbReference type="EMBL" id="FOPP01000002">
    <property type="protein sequence ID" value="SFG80635.1"/>
    <property type="molecule type" value="Genomic_DNA"/>
</dbReference>
<organism evidence="1 2">
    <name type="scientific">Pedobacter insulae</name>
    <dbReference type="NCBI Taxonomy" id="414048"/>
    <lineage>
        <taxon>Bacteria</taxon>
        <taxon>Pseudomonadati</taxon>
        <taxon>Bacteroidota</taxon>
        <taxon>Sphingobacteriia</taxon>
        <taxon>Sphingobacteriales</taxon>
        <taxon>Sphingobacteriaceae</taxon>
        <taxon>Pedobacter</taxon>
    </lineage>
</organism>
<dbReference type="RefSeq" id="WP_143095914.1">
    <property type="nucleotide sequence ID" value="NZ_FOPP01000002.1"/>
</dbReference>
<evidence type="ECO:0000313" key="1">
    <source>
        <dbReference type="EMBL" id="SFG80635.1"/>
    </source>
</evidence>
<dbReference type="AlphaFoldDB" id="A0A1I2UU03"/>
<gene>
    <name evidence="1" type="ORF">SAMN04489864_102352</name>
</gene>
<name>A0A1I2UU03_9SPHI</name>
<keyword evidence="2" id="KW-1185">Reference proteome</keyword>
<evidence type="ECO:0000313" key="2">
    <source>
        <dbReference type="Proteomes" id="UP000199666"/>
    </source>
</evidence>
<dbReference type="Proteomes" id="UP000199666">
    <property type="component" value="Unassembled WGS sequence"/>
</dbReference>
<reference evidence="1 2" key="1">
    <citation type="submission" date="2016-10" db="EMBL/GenBank/DDBJ databases">
        <authorList>
            <person name="de Groot N.N."/>
        </authorList>
    </citation>
    <scope>NUCLEOTIDE SEQUENCE [LARGE SCALE GENOMIC DNA]</scope>
    <source>
        <strain evidence="1 2">DSM 18684</strain>
    </source>
</reference>